<dbReference type="Proteomes" id="UP000254326">
    <property type="component" value="Unassembled WGS sequence"/>
</dbReference>
<proteinExistence type="predicted"/>
<dbReference type="GO" id="GO:0016747">
    <property type="term" value="F:acyltransferase activity, transferring groups other than amino-acyl groups"/>
    <property type="evidence" value="ECO:0007669"/>
    <property type="project" value="InterPro"/>
</dbReference>
<name>A0A370U852_9GAMM</name>
<dbReference type="InterPro" id="IPR000182">
    <property type="entry name" value="GNAT_dom"/>
</dbReference>
<protein>
    <submittedName>
        <fullName evidence="4">N-acetyltransferase</fullName>
    </submittedName>
</protein>
<organism evidence="4 5">
    <name type="scientific">Marinomonas piezotolerans</name>
    <dbReference type="NCBI Taxonomy" id="2213058"/>
    <lineage>
        <taxon>Bacteria</taxon>
        <taxon>Pseudomonadati</taxon>
        <taxon>Pseudomonadota</taxon>
        <taxon>Gammaproteobacteria</taxon>
        <taxon>Oceanospirillales</taxon>
        <taxon>Oceanospirillaceae</taxon>
        <taxon>Marinomonas</taxon>
    </lineage>
</organism>
<accession>A0A370U852</accession>
<dbReference type="PANTHER" id="PTHR43072">
    <property type="entry name" value="N-ACETYLTRANSFERASE"/>
    <property type="match status" value="1"/>
</dbReference>
<reference evidence="4 5" key="1">
    <citation type="submission" date="2018-06" db="EMBL/GenBank/DDBJ databases">
        <title>Marinomonas sp. YLB-05 draft genome sequence.</title>
        <authorList>
            <person name="Yu L."/>
            <person name="Tang X."/>
        </authorList>
    </citation>
    <scope>NUCLEOTIDE SEQUENCE [LARGE SCALE GENOMIC DNA]</scope>
    <source>
        <strain evidence="4 5">YLB-05</strain>
    </source>
</reference>
<dbReference type="CDD" id="cd04301">
    <property type="entry name" value="NAT_SF"/>
    <property type="match status" value="1"/>
</dbReference>
<evidence type="ECO:0000313" key="5">
    <source>
        <dbReference type="Proteomes" id="UP000254326"/>
    </source>
</evidence>
<dbReference type="AlphaFoldDB" id="A0A370U852"/>
<dbReference type="PANTHER" id="PTHR43072:SF23">
    <property type="entry name" value="UPF0039 PROTEIN C11D3.02C"/>
    <property type="match status" value="1"/>
</dbReference>
<keyword evidence="1 4" id="KW-0808">Transferase</keyword>
<dbReference type="Pfam" id="PF00583">
    <property type="entry name" value="Acetyltransf_1"/>
    <property type="match status" value="1"/>
</dbReference>
<dbReference type="RefSeq" id="WP_115468418.1">
    <property type="nucleotide sequence ID" value="NZ_QKRA01000005.1"/>
</dbReference>
<evidence type="ECO:0000256" key="1">
    <source>
        <dbReference type="ARBA" id="ARBA00022679"/>
    </source>
</evidence>
<dbReference type="OrthoDB" id="5459937at2"/>
<dbReference type="PROSITE" id="PS51186">
    <property type="entry name" value="GNAT"/>
    <property type="match status" value="1"/>
</dbReference>
<keyword evidence="2" id="KW-0012">Acyltransferase</keyword>
<dbReference type="InterPro" id="IPR016181">
    <property type="entry name" value="Acyl_CoA_acyltransferase"/>
</dbReference>
<dbReference type="SUPFAM" id="SSF55729">
    <property type="entry name" value="Acyl-CoA N-acyltransferases (Nat)"/>
    <property type="match status" value="1"/>
</dbReference>
<gene>
    <name evidence="4" type="ORF">DN730_12180</name>
</gene>
<dbReference type="EMBL" id="QKRA01000005">
    <property type="protein sequence ID" value="RDL43933.1"/>
    <property type="molecule type" value="Genomic_DNA"/>
</dbReference>
<comment type="caution">
    <text evidence="4">The sequence shown here is derived from an EMBL/GenBank/DDBJ whole genome shotgun (WGS) entry which is preliminary data.</text>
</comment>
<evidence type="ECO:0000259" key="3">
    <source>
        <dbReference type="PROSITE" id="PS51186"/>
    </source>
</evidence>
<dbReference type="Gene3D" id="3.40.630.30">
    <property type="match status" value="1"/>
</dbReference>
<sequence>MLYPELKARHANIDDAPCILSIFLESEAQTDFKGGVDIVTVIDWIETSNDQRPFWVIETTESCVIGWFALESFYGLPAFDGAVELSIYVKAQYQRKGIATHALKYVEQEAARIGLHTLVAYVLSGNVVSRAFFISNDFEQWGCLPNVARNCDIRGHLLLLGKTLQAD</sequence>
<evidence type="ECO:0000256" key="2">
    <source>
        <dbReference type="ARBA" id="ARBA00023315"/>
    </source>
</evidence>
<evidence type="ECO:0000313" key="4">
    <source>
        <dbReference type="EMBL" id="RDL43933.1"/>
    </source>
</evidence>
<keyword evidence="5" id="KW-1185">Reference proteome</keyword>
<feature type="domain" description="N-acetyltransferase" evidence="3">
    <location>
        <begin position="6"/>
        <end position="165"/>
    </location>
</feature>